<dbReference type="RefSeq" id="WP_147891698.1">
    <property type="nucleotide sequence ID" value="NZ_VRTS01000005.1"/>
</dbReference>
<feature type="compositionally biased region" description="Gly residues" evidence="7">
    <location>
        <begin position="309"/>
        <end position="319"/>
    </location>
</feature>
<gene>
    <name evidence="8" type="ORF">FU658_08545</name>
</gene>
<dbReference type="GO" id="GO:0005886">
    <property type="term" value="C:plasma membrane"/>
    <property type="evidence" value="ECO:0007669"/>
    <property type="project" value="UniProtKB-SubCell"/>
</dbReference>
<evidence type="ECO:0000256" key="2">
    <source>
        <dbReference type="ARBA" id="ARBA00022475"/>
    </source>
</evidence>
<evidence type="ECO:0000256" key="1">
    <source>
        <dbReference type="ARBA" id="ARBA00004533"/>
    </source>
</evidence>
<dbReference type="InterPro" id="IPR004960">
    <property type="entry name" value="LipA_acyltrans"/>
</dbReference>
<evidence type="ECO:0000256" key="3">
    <source>
        <dbReference type="ARBA" id="ARBA00022519"/>
    </source>
</evidence>
<comment type="caution">
    <text evidence="8">The sequence shown here is derived from an EMBL/GenBank/DDBJ whole genome shotgun (WGS) entry which is preliminary data.</text>
</comment>
<organism evidence="8 9">
    <name type="scientific">Alkalisalibacterium limincola</name>
    <dbReference type="NCBI Taxonomy" id="2699169"/>
    <lineage>
        <taxon>Bacteria</taxon>
        <taxon>Pseudomonadati</taxon>
        <taxon>Pseudomonadota</taxon>
        <taxon>Gammaproteobacteria</taxon>
        <taxon>Lysobacterales</taxon>
        <taxon>Lysobacteraceae</taxon>
        <taxon>Alkalisalibacterium</taxon>
    </lineage>
</organism>
<protein>
    <submittedName>
        <fullName evidence="8">Acyltransferase</fullName>
    </submittedName>
</protein>
<dbReference type="PANTHER" id="PTHR30606:SF9">
    <property type="entry name" value="LIPID A BIOSYNTHESIS LAUROYLTRANSFERASE"/>
    <property type="match status" value="1"/>
</dbReference>
<evidence type="ECO:0000313" key="8">
    <source>
        <dbReference type="EMBL" id="TXK62279.1"/>
    </source>
</evidence>
<keyword evidence="2" id="KW-1003">Cell membrane</keyword>
<proteinExistence type="predicted"/>
<dbReference type="Proteomes" id="UP000321248">
    <property type="component" value="Unassembled WGS sequence"/>
</dbReference>
<dbReference type="PIRSF" id="PIRSF028561">
    <property type="entry name" value="Ac_Trasf"/>
    <property type="match status" value="1"/>
</dbReference>
<accession>A0A5C8KPW4</accession>
<dbReference type="GO" id="GO:0009247">
    <property type="term" value="P:glycolipid biosynthetic process"/>
    <property type="evidence" value="ECO:0007669"/>
    <property type="project" value="UniProtKB-ARBA"/>
</dbReference>
<keyword evidence="9" id="KW-1185">Reference proteome</keyword>
<evidence type="ECO:0000313" key="9">
    <source>
        <dbReference type="Proteomes" id="UP000321248"/>
    </source>
</evidence>
<dbReference type="CDD" id="cd07984">
    <property type="entry name" value="LPLAT_LABLAT-like"/>
    <property type="match status" value="1"/>
</dbReference>
<dbReference type="InterPro" id="IPR014548">
    <property type="entry name" value="Ac_Trasf"/>
</dbReference>
<dbReference type="OrthoDB" id="9808633at2"/>
<feature type="region of interest" description="Disordered" evidence="7">
    <location>
        <begin position="302"/>
        <end position="331"/>
    </location>
</feature>
<keyword evidence="6 8" id="KW-0012">Acyltransferase</keyword>
<evidence type="ECO:0000256" key="7">
    <source>
        <dbReference type="SAM" id="MobiDB-lite"/>
    </source>
</evidence>
<dbReference type="PANTHER" id="PTHR30606">
    <property type="entry name" value="LIPID A BIOSYNTHESIS LAUROYL ACYLTRANSFERASE"/>
    <property type="match status" value="1"/>
</dbReference>
<keyword evidence="3" id="KW-0997">Cell inner membrane</keyword>
<sequence>MSWKQRPEGGSAFALWLIRTIALLFGRRVSRVLLYPITAYFLIVRGPERRASRAYLARVLGRPPRLVEVARHMHCFASTILDRVFLLCGSFKGFDMRAHGLDVLNGYMDRGQGMLLLGSHLGSFEALRVLSLDNPKAQVRVVLDKAQNATITTMLEALNPDIARTVIDAGQDGTSIVLAIREATEQGALVGLLGDRARPGETARSCRFMGGSAPFPTAPWLIASVLDVPVVLCFGLYRGGNRYDLHFELFSERVEIPRKNRARMLEEIQQRYAQRLEHYVRLAPYNWFNFYDFWDSEDAVEPSHSPVPGAGGGDDGPGHGQRIDAGPVLRR</sequence>
<dbReference type="Pfam" id="PF03279">
    <property type="entry name" value="Lip_A_acyltrans"/>
    <property type="match status" value="1"/>
</dbReference>
<keyword evidence="4" id="KW-0808">Transferase</keyword>
<dbReference type="AlphaFoldDB" id="A0A5C8KPW4"/>
<evidence type="ECO:0000256" key="5">
    <source>
        <dbReference type="ARBA" id="ARBA00023136"/>
    </source>
</evidence>
<dbReference type="EMBL" id="VRTS01000005">
    <property type="protein sequence ID" value="TXK62279.1"/>
    <property type="molecule type" value="Genomic_DNA"/>
</dbReference>
<evidence type="ECO:0000256" key="6">
    <source>
        <dbReference type="ARBA" id="ARBA00023315"/>
    </source>
</evidence>
<name>A0A5C8KPW4_9GAMM</name>
<reference evidence="8 9" key="1">
    <citation type="submission" date="2019-08" db="EMBL/GenBank/DDBJ databases">
        <authorList>
            <person name="Karlyshev A.V."/>
        </authorList>
    </citation>
    <scope>NUCLEOTIDE SEQUENCE [LARGE SCALE GENOMIC DNA]</scope>
    <source>
        <strain evidence="8 9">Alg18-2.2</strain>
    </source>
</reference>
<dbReference type="GO" id="GO:0016746">
    <property type="term" value="F:acyltransferase activity"/>
    <property type="evidence" value="ECO:0007669"/>
    <property type="project" value="UniProtKB-KW"/>
</dbReference>
<keyword evidence="5" id="KW-0472">Membrane</keyword>
<comment type="subcellular location">
    <subcellularLocation>
        <location evidence="1">Cell inner membrane</location>
    </subcellularLocation>
</comment>
<evidence type="ECO:0000256" key="4">
    <source>
        <dbReference type="ARBA" id="ARBA00022679"/>
    </source>
</evidence>